<keyword evidence="3" id="KW-1185">Reference proteome</keyword>
<dbReference type="InterPro" id="IPR013320">
    <property type="entry name" value="ConA-like_dom_sf"/>
</dbReference>
<proteinExistence type="predicted"/>
<accession>A0A9D4NBQ5</accession>
<feature type="signal peptide" evidence="1">
    <location>
        <begin position="1"/>
        <end position="16"/>
    </location>
</feature>
<evidence type="ECO:0000313" key="2">
    <source>
        <dbReference type="EMBL" id="KAH3891475.1"/>
    </source>
</evidence>
<sequence>MIPFLTFLASVTYIAAQQGNPGCLLRAVAGNPRMFQVNTPYQANRMFPCPENTLFDANQCGCGWVENPINKSPDEISRQTGGMGGVGGTMTPGMVNPGAGIGGQIDQINQQVSTTRPPCTLRAHADRHKYEEFILGFDWMLRSCPMGTLFNLEQCACHDIDPNQKYTCQPELWINFNGKEIEDSAGYQISIGNNGNVVNVSNAGRFDGTGTLTVWQYANQDLGTQLTVNLRFYEFPGGVSDEQVLVSNCYGRQLGSVEVALNQQTKVVIFRLEARIGRYPEGVEISIPYREKAWKNVTLAYDGNMVTAQVDEEIKSQPLKGRITSRFNGLLIGSCNGRGFVGYLDDLRVYRCLLGNDMAPMAGPGGEMGMGGGF</sequence>
<evidence type="ECO:0000313" key="3">
    <source>
        <dbReference type="Proteomes" id="UP000828390"/>
    </source>
</evidence>
<feature type="chain" id="PRO_5038429389" evidence="1">
    <location>
        <begin position="17"/>
        <end position="374"/>
    </location>
</feature>
<dbReference type="Proteomes" id="UP000828390">
    <property type="component" value="Unassembled WGS sequence"/>
</dbReference>
<dbReference type="AlphaFoldDB" id="A0A9D4NBQ5"/>
<evidence type="ECO:0000256" key="1">
    <source>
        <dbReference type="SAM" id="SignalP"/>
    </source>
</evidence>
<reference evidence="2" key="1">
    <citation type="journal article" date="2019" name="bioRxiv">
        <title>The Genome of the Zebra Mussel, Dreissena polymorpha: A Resource for Invasive Species Research.</title>
        <authorList>
            <person name="McCartney M.A."/>
            <person name="Auch B."/>
            <person name="Kono T."/>
            <person name="Mallez S."/>
            <person name="Zhang Y."/>
            <person name="Obille A."/>
            <person name="Becker A."/>
            <person name="Abrahante J.E."/>
            <person name="Garbe J."/>
            <person name="Badalamenti J.P."/>
            <person name="Herman A."/>
            <person name="Mangelson H."/>
            <person name="Liachko I."/>
            <person name="Sullivan S."/>
            <person name="Sone E.D."/>
            <person name="Koren S."/>
            <person name="Silverstein K.A.T."/>
            <person name="Beckman K.B."/>
            <person name="Gohl D.M."/>
        </authorList>
    </citation>
    <scope>NUCLEOTIDE SEQUENCE</scope>
    <source>
        <strain evidence="2">Duluth1</strain>
        <tissue evidence="2">Whole animal</tissue>
    </source>
</reference>
<reference evidence="2" key="2">
    <citation type="submission" date="2020-11" db="EMBL/GenBank/DDBJ databases">
        <authorList>
            <person name="McCartney M.A."/>
            <person name="Auch B."/>
            <person name="Kono T."/>
            <person name="Mallez S."/>
            <person name="Becker A."/>
            <person name="Gohl D.M."/>
            <person name="Silverstein K.A.T."/>
            <person name="Koren S."/>
            <person name="Bechman K.B."/>
            <person name="Herman A."/>
            <person name="Abrahante J.E."/>
            <person name="Garbe J."/>
        </authorList>
    </citation>
    <scope>NUCLEOTIDE SEQUENCE</scope>
    <source>
        <strain evidence="2">Duluth1</strain>
        <tissue evidence="2">Whole animal</tissue>
    </source>
</reference>
<keyword evidence="1" id="KW-0732">Signal</keyword>
<protein>
    <submittedName>
        <fullName evidence="2">Uncharacterized protein</fullName>
    </submittedName>
</protein>
<gene>
    <name evidence="2" type="ORF">DPMN_015577</name>
</gene>
<organism evidence="2 3">
    <name type="scientific">Dreissena polymorpha</name>
    <name type="common">Zebra mussel</name>
    <name type="synonym">Mytilus polymorpha</name>
    <dbReference type="NCBI Taxonomy" id="45954"/>
    <lineage>
        <taxon>Eukaryota</taxon>
        <taxon>Metazoa</taxon>
        <taxon>Spiralia</taxon>
        <taxon>Lophotrochozoa</taxon>
        <taxon>Mollusca</taxon>
        <taxon>Bivalvia</taxon>
        <taxon>Autobranchia</taxon>
        <taxon>Heteroconchia</taxon>
        <taxon>Euheterodonta</taxon>
        <taxon>Imparidentia</taxon>
        <taxon>Neoheterodontei</taxon>
        <taxon>Myida</taxon>
        <taxon>Dreissenoidea</taxon>
        <taxon>Dreissenidae</taxon>
        <taxon>Dreissena</taxon>
    </lineage>
</organism>
<dbReference type="EMBL" id="JAIWYP010000001">
    <property type="protein sequence ID" value="KAH3891475.1"/>
    <property type="molecule type" value="Genomic_DNA"/>
</dbReference>
<dbReference type="Gene3D" id="2.60.120.200">
    <property type="match status" value="1"/>
</dbReference>
<name>A0A9D4NBQ5_DREPO</name>
<dbReference type="OrthoDB" id="6117271at2759"/>
<dbReference type="SUPFAM" id="SSF49899">
    <property type="entry name" value="Concanavalin A-like lectins/glucanases"/>
    <property type="match status" value="1"/>
</dbReference>
<comment type="caution">
    <text evidence="2">The sequence shown here is derived from an EMBL/GenBank/DDBJ whole genome shotgun (WGS) entry which is preliminary data.</text>
</comment>